<feature type="domain" description="Pseudouridine synthase II N-terminal" evidence="6">
    <location>
        <begin position="32"/>
        <end position="180"/>
    </location>
</feature>
<dbReference type="GO" id="GO:0160148">
    <property type="term" value="F:tRNA pseudouridine(55) synthase activity"/>
    <property type="evidence" value="ECO:0007669"/>
    <property type="project" value="UniProtKB-EC"/>
</dbReference>
<dbReference type="Gene3D" id="3.30.2350.10">
    <property type="entry name" value="Pseudouridine synthase"/>
    <property type="match status" value="1"/>
</dbReference>
<dbReference type="GO" id="GO:1990481">
    <property type="term" value="P:mRNA pseudouridine synthesis"/>
    <property type="evidence" value="ECO:0007669"/>
    <property type="project" value="TreeGrafter"/>
</dbReference>
<evidence type="ECO:0000256" key="3">
    <source>
        <dbReference type="ARBA" id="ARBA00022694"/>
    </source>
</evidence>
<organism evidence="9 10">
    <name type="scientific">Legionella israelensis</name>
    <dbReference type="NCBI Taxonomy" id="454"/>
    <lineage>
        <taxon>Bacteria</taxon>
        <taxon>Pseudomonadati</taxon>
        <taxon>Pseudomonadota</taxon>
        <taxon>Gammaproteobacteria</taxon>
        <taxon>Legionellales</taxon>
        <taxon>Legionellaceae</taxon>
        <taxon>Legionella</taxon>
    </lineage>
</organism>
<feature type="domain" description="tRNA pseudouridine synthase II TruB subfamily 1 C-terminal" evidence="7">
    <location>
        <begin position="242"/>
        <end position="298"/>
    </location>
</feature>
<comment type="catalytic activity">
    <reaction evidence="1 5">
        <text>uridine(55) in tRNA = pseudouridine(55) in tRNA</text>
        <dbReference type="Rhea" id="RHEA:42532"/>
        <dbReference type="Rhea" id="RHEA-COMP:10101"/>
        <dbReference type="Rhea" id="RHEA-COMP:10102"/>
        <dbReference type="ChEBI" id="CHEBI:65314"/>
        <dbReference type="ChEBI" id="CHEBI:65315"/>
        <dbReference type="EC" id="5.4.99.25"/>
    </reaction>
</comment>
<protein>
    <recommendedName>
        <fullName evidence="5">tRNA pseudouridine synthase B</fullName>
        <ecNumber evidence="5">5.4.99.25</ecNumber>
    </recommendedName>
    <alternativeName>
        <fullName evidence="5">tRNA pseudouridine(55) synthase</fullName>
        <shortName evidence="5">Psi55 synthase</shortName>
    </alternativeName>
    <alternativeName>
        <fullName evidence="5">tRNA pseudouridylate synthase</fullName>
    </alternativeName>
    <alternativeName>
        <fullName evidence="5">tRNA-uridine isomerase</fullName>
    </alternativeName>
</protein>
<proteinExistence type="inferred from homology"/>
<dbReference type="GO" id="GO:0031119">
    <property type="term" value="P:tRNA pseudouridine synthesis"/>
    <property type="evidence" value="ECO:0007669"/>
    <property type="project" value="UniProtKB-UniRule"/>
</dbReference>
<dbReference type="InterPro" id="IPR015240">
    <property type="entry name" value="tRNA_sdUridine_synth_fam1_C"/>
</dbReference>
<dbReference type="Gene3D" id="2.30.130.10">
    <property type="entry name" value="PUA domain"/>
    <property type="match status" value="1"/>
</dbReference>
<dbReference type="Pfam" id="PF16198">
    <property type="entry name" value="TruB_C_2"/>
    <property type="match status" value="1"/>
</dbReference>
<evidence type="ECO:0000256" key="1">
    <source>
        <dbReference type="ARBA" id="ARBA00000385"/>
    </source>
</evidence>
<keyword evidence="4 5" id="KW-0413">Isomerase</keyword>
<feature type="active site" description="Nucleophile" evidence="5">
    <location>
        <position position="47"/>
    </location>
</feature>
<dbReference type="Pfam" id="PF09157">
    <property type="entry name" value="TruB-C_2"/>
    <property type="match status" value="1"/>
</dbReference>
<dbReference type="GO" id="GO:0003723">
    <property type="term" value="F:RNA binding"/>
    <property type="evidence" value="ECO:0007669"/>
    <property type="project" value="InterPro"/>
</dbReference>
<dbReference type="CDD" id="cd21152">
    <property type="entry name" value="PUA_TruB_bacterial"/>
    <property type="match status" value="1"/>
</dbReference>
<comment type="function">
    <text evidence="5">Responsible for synthesis of pseudouridine from uracil-55 in the psi GC loop of transfer RNAs.</text>
</comment>
<accession>A0AAX1EDX2</accession>
<dbReference type="InterPro" id="IPR020103">
    <property type="entry name" value="PsdUridine_synth_cat_dom_sf"/>
</dbReference>
<dbReference type="AlphaFoldDB" id="A0AAX1EDX2"/>
<comment type="similarity">
    <text evidence="2 5">Belongs to the pseudouridine synthase TruB family. Type 1 subfamily.</text>
</comment>
<dbReference type="RefSeq" id="WP_135059670.1">
    <property type="nucleotide sequence ID" value="NZ_CP038254.1"/>
</dbReference>
<evidence type="ECO:0000259" key="7">
    <source>
        <dbReference type="Pfam" id="PF09157"/>
    </source>
</evidence>
<dbReference type="HAMAP" id="MF_01080">
    <property type="entry name" value="TruB_bact"/>
    <property type="match status" value="1"/>
</dbReference>
<name>A0AAX1EDX2_9GAMM</name>
<dbReference type="InterPro" id="IPR014780">
    <property type="entry name" value="tRNA_psdUridine_synth_TruB"/>
</dbReference>
<dbReference type="SUPFAM" id="SSF55120">
    <property type="entry name" value="Pseudouridine synthase"/>
    <property type="match status" value="1"/>
</dbReference>
<dbReference type="InterPro" id="IPR036974">
    <property type="entry name" value="PUA_sf"/>
</dbReference>
<dbReference type="NCBIfam" id="TIGR00431">
    <property type="entry name" value="TruB"/>
    <property type="match status" value="1"/>
</dbReference>
<feature type="domain" description="tRNA pseudouridylate synthase B C-terminal" evidence="8">
    <location>
        <begin position="181"/>
        <end position="238"/>
    </location>
</feature>
<dbReference type="Pfam" id="PF01509">
    <property type="entry name" value="TruB_N"/>
    <property type="match status" value="1"/>
</dbReference>
<dbReference type="InterPro" id="IPR032819">
    <property type="entry name" value="TruB_C"/>
</dbReference>
<keyword evidence="3 5" id="KW-0819">tRNA processing</keyword>
<evidence type="ECO:0000313" key="9">
    <source>
        <dbReference type="EMBL" id="QBR83227.1"/>
    </source>
</evidence>
<dbReference type="CDD" id="cd02573">
    <property type="entry name" value="PseudoU_synth_EcTruB"/>
    <property type="match status" value="1"/>
</dbReference>
<dbReference type="EMBL" id="CP038254">
    <property type="protein sequence ID" value="QBR83227.1"/>
    <property type="molecule type" value="Genomic_DNA"/>
</dbReference>
<dbReference type="PANTHER" id="PTHR13767:SF2">
    <property type="entry name" value="PSEUDOURIDYLATE SYNTHASE TRUB1"/>
    <property type="match status" value="1"/>
</dbReference>
<evidence type="ECO:0000313" key="10">
    <source>
        <dbReference type="Proteomes" id="UP000295517"/>
    </source>
</evidence>
<evidence type="ECO:0000256" key="2">
    <source>
        <dbReference type="ARBA" id="ARBA00005642"/>
    </source>
</evidence>
<dbReference type="EC" id="5.4.99.25" evidence="5"/>
<evidence type="ECO:0000259" key="8">
    <source>
        <dbReference type="Pfam" id="PF16198"/>
    </source>
</evidence>
<reference evidence="9 10" key="1">
    <citation type="submission" date="2019-03" db="EMBL/GenBank/DDBJ databases">
        <title>Diverse conjugative elements silence natural transformation in Legionella species.</title>
        <authorList>
            <person name="Durieux I."/>
            <person name="Ginevra C."/>
            <person name="Attaiech L."/>
            <person name="Picq K."/>
            <person name="Juan P.A."/>
            <person name="Jarraud S."/>
            <person name="Charpentier X."/>
        </authorList>
    </citation>
    <scope>NUCLEOTIDE SEQUENCE [LARGE SCALE GENOMIC DNA]</scope>
    <source>
        <strain evidence="9 10">HL-0427-4011</strain>
    </source>
</reference>
<evidence type="ECO:0000256" key="5">
    <source>
        <dbReference type="HAMAP-Rule" id="MF_01080"/>
    </source>
</evidence>
<dbReference type="Proteomes" id="UP000295517">
    <property type="component" value="Chromosome"/>
</dbReference>
<dbReference type="PANTHER" id="PTHR13767">
    <property type="entry name" value="TRNA-PSEUDOURIDINE SYNTHASE"/>
    <property type="match status" value="1"/>
</dbReference>
<gene>
    <name evidence="5 9" type="primary">truB</name>
    <name evidence="9" type="ORF">E3983_01955</name>
</gene>
<evidence type="ECO:0000259" key="6">
    <source>
        <dbReference type="Pfam" id="PF01509"/>
    </source>
</evidence>
<dbReference type="InterPro" id="IPR002501">
    <property type="entry name" value="PsdUridine_synth_N"/>
</dbReference>
<evidence type="ECO:0000256" key="4">
    <source>
        <dbReference type="ARBA" id="ARBA00023235"/>
    </source>
</evidence>
<sequence>MKKINEQNSFNGILLINKPQGKSSNAVLQQVKRLLGAKKAGHTGSLDPLATGMLPICLGEATKLSQYLLESDKCYQTTGLLGTKTDSADAAGKIIKMTEKFVISKTQMLAVISAFQGTSQQIPSMYSALKHQGIPLYRYARQGIEIERKPRDIMIHELHLMDFDGKTFSLLVKCSKGTYIRNLVEDIGEQLEVGAHVISLHRHYTSGFEDQKMYTLDELKDMSLQDIRQLILPMEMAVRHLPSIGLSAHETTSIRQGKILHQQGRHENIKGTVRLYNDEKFIGLGEKSKETLKAKRLFVEEV</sequence>